<name>A0AAU7N2K8_9FLAO</name>
<evidence type="ECO:0000256" key="2">
    <source>
        <dbReference type="ARBA" id="ARBA00023015"/>
    </source>
</evidence>
<dbReference type="InterPro" id="IPR007627">
    <property type="entry name" value="RNA_pol_sigma70_r2"/>
</dbReference>
<dbReference type="PANTHER" id="PTHR43133">
    <property type="entry name" value="RNA POLYMERASE ECF-TYPE SIGMA FACTO"/>
    <property type="match status" value="1"/>
</dbReference>
<dbReference type="NCBIfam" id="TIGR02937">
    <property type="entry name" value="sigma70-ECF"/>
    <property type="match status" value="1"/>
</dbReference>
<organism evidence="8">
    <name type="scientific">Flagellimonas sp. MMG031</name>
    <dbReference type="NCBI Taxonomy" id="3158549"/>
    <lineage>
        <taxon>Bacteria</taxon>
        <taxon>Pseudomonadati</taxon>
        <taxon>Bacteroidota</taxon>
        <taxon>Flavobacteriia</taxon>
        <taxon>Flavobacteriales</taxon>
        <taxon>Flavobacteriaceae</taxon>
        <taxon>Flagellimonas</taxon>
    </lineage>
</organism>
<dbReference type="InterPro" id="IPR007630">
    <property type="entry name" value="RNA_pol_sigma70_r4"/>
</dbReference>
<dbReference type="InterPro" id="IPR039425">
    <property type="entry name" value="RNA_pol_sigma-70-like"/>
</dbReference>
<keyword evidence="5" id="KW-0804">Transcription</keyword>
<reference evidence="8" key="1">
    <citation type="submission" date="2024-05" db="EMBL/GenBank/DDBJ databases">
        <title>Draft Genome Sequences of Flagellimonas sp. MMG031 and Marinobacter sp. MMG032 Isolated from the dinoflagellate Symbiodinium pilosum.</title>
        <authorList>
            <person name="Shikuma N.J."/>
            <person name="Farrell M.V."/>
        </authorList>
    </citation>
    <scope>NUCLEOTIDE SEQUENCE</scope>
    <source>
        <strain evidence="8">MMG031</strain>
    </source>
</reference>
<dbReference type="GO" id="GO:0016987">
    <property type="term" value="F:sigma factor activity"/>
    <property type="evidence" value="ECO:0007669"/>
    <property type="project" value="UniProtKB-KW"/>
</dbReference>
<dbReference type="GO" id="GO:0003677">
    <property type="term" value="F:DNA binding"/>
    <property type="evidence" value="ECO:0007669"/>
    <property type="project" value="UniProtKB-KW"/>
</dbReference>
<evidence type="ECO:0000256" key="5">
    <source>
        <dbReference type="ARBA" id="ARBA00023163"/>
    </source>
</evidence>
<dbReference type="EMBL" id="CP157804">
    <property type="protein sequence ID" value="XBQ24747.1"/>
    <property type="molecule type" value="Genomic_DNA"/>
</dbReference>
<evidence type="ECO:0000256" key="1">
    <source>
        <dbReference type="ARBA" id="ARBA00010641"/>
    </source>
</evidence>
<dbReference type="InterPro" id="IPR013324">
    <property type="entry name" value="RNA_pol_sigma_r3/r4-like"/>
</dbReference>
<keyword evidence="3" id="KW-0731">Sigma factor</keyword>
<dbReference type="GO" id="GO:0006352">
    <property type="term" value="P:DNA-templated transcription initiation"/>
    <property type="evidence" value="ECO:0007669"/>
    <property type="project" value="InterPro"/>
</dbReference>
<keyword evidence="4" id="KW-0238">DNA-binding</keyword>
<dbReference type="SUPFAM" id="SSF88659">
    <property type="entry name" value="Sigma3 and sigma4 domains of RNA polymerase sigma factors"/>
    <property type="match status" value="1"/>
</dbReference>
<dbReference type="CDD" id="cd06171">
    <property type="entry name" value="Sigma70_r4"/>
    <property type="match status" value="1"/>
</dbReference>
<dbReference type="Pfam" id="PF04542">
    <property type="entry name" value="Sigma70_r2"/>
    <property type="match status" value="1"/>
</dbReference>
<accession>A0AAU7N2K8</accession>
<evidence type="ECO:0000256" key="3">
    <source>
        <dbReference type="ARBA" id="ARBA00023082"/>
    </source>
</evidence>
<evidence type="ECO:0000313" key="8">
    <source>
        <dbReference type="EMBL" id="XBQ24747.1"/>
    </source>
</evidence>
<evidence type="ECO:0000259" key="6">
    <source>
        <dbReference type="Pfam" id="PF04542"/>
    </source>
</evidence>
<dbReference type="RefSeq" id="WP_349352902.1">
    <property type="nucleotide sequence ID" value="NZ_CP157804.1"/>
</dbReference>
<dbReference type="Gene3D" id="1.10.1740.10">
    <property type="match status" value="1"/>
</dbReference>
<dbReference type="Gene3D" id="1.10.10.10">
    <property type="entry name" value="Winged helix-like DNA-binding domain superfamily/Winged helix DNA-binding domain"/>
    <property type="match status" value="1"/>
</dbReference>
<comment type="similarity">
    <text evidence="1">Belongs to the sigma-70 factor family. ECF subfamily.</text>
</comment>
<protein>
    <submittedName>
        <fullName evidence="8">RNA polymerase sigma factor</fullName>
    </submittedName>
</protein>
<dbReference type="InterPro" id="IPR014284">
    <property type="entry name" value="RNA_pol_sigma-70_dom"/>
</dbReference>
<proteinExistence type="inferred from homology"/>
<evidence type="ECO:0000259" key="7">
    <source>
        <dbReference type="Pfam" id="PF04545"/>
    </source>
</evidence>
<keyword evidence="2" id="KW-0805">Transcription regulation</keyword>
<dbReference type="PANTHER" id="PTHR43133:SF62">
    <property type="entry name" value="RNA POLYMERASE SIGMA FACTOR SIGZ"/>
    <property type="match status" value="1"/>
</dbReference>
<gene>
    <name evidence="8" type="ORF">ABNE31_07475</name>
</gene>
<dbReference type="SUPFAM" id="SSF88946">
    <property type="entry name" value="Sigma2 domain of RNA polymerase sigma factors"/>
    <property type="match status" value="1"/>
</dbReference>
<feature type="domain" description="RNA polymerase sigma-70 region 4" evidence="7">
    <location>
        <begin position="122"/>
        <end position="170"/>
    </location>
</feature>
<dbReference type="KEGG" id="fld:ABNE31_07475"/>
<dbReference type="InterPro" id="IPR036388">
    <property type="entry name" value="WH-like_DNA-bd_sf"/>
</dbReference>
<dbReference type="AlphaFoldDB" id="A0AAU7N2K8"/>
<sequence length="187" mass="21623">MRTTTNDTELINRLLSGDNAALYQLYDKYSGALFGVILRMCRDQNKAEDLLQETFIKIWKSIDGYDASKGRFYTWAYRIARNTTLNALRTKDKLIQTDDLSVYTNIKDDEEAPDYSELKGSIKSLEPHHQQAIALVYYSGYTHREAHEKMGVPLGTFKSYVRQALKQLRETYGTKLVYIWAVLELMA</sequence>
<dbReference type="Pfam" id="PF04545">
    <property type="entry name" value="Sigma70_r4"/>
    <property type="match status" value="1"/>
</dbReference>
<evidence type="ECO:0000256" key="4">
    <source>
        <dbReference type="ARBA" id="ARBA00023125"/>
    </source>
</evidence>
<dbReference type="InterPro" id="IPR013325">
    <property type="entry name" value="RNA_pol_sigma_r2"/>
</dbReference>
<feature type="domain" description="RNA polymerase sigma-70 region 2" evidence="6">
    <location>
        <begin position="25"/>
        <end position="92"/>
    </location>
</feature>